<dbReference type="InterPro" id="IPR005119">
    <property type="entry name" value="LysR_subst-bd"/>
</dbReference>
<keyword evidence="3" id="KW-0238">DNA-binding</keyword>
<comment type="similarity">
    <text evidence="1">Belongs to the LysR transcriptional regulatory family.</text>
</comment>
<dbReference type="PANTHER" id="PTHR30537">
    <property type="entry name" value="HTH-TYPE TRANSCRIPTIONAL REGULATOR"/>
    <property type="match status" value="1"/>
</dbReference>
<dbReference type="InterPro" id="IPR036388">
    <property type="entry name" value="WH-like_DNA-bd_sf"/>
</dbReference>
<dbReference type="Gene3D" id="1.10.10.10">
    <property type="entry name" value="Winged helix-like DNA-binding domain superfamily/Winged helix DNA-binding domain"/>
    <property type="match status" value="1"/>
</dbReference>
<dbReference type="PROSITE" id="PS50931">
    <property type="entry name" value="HTH_LYSR"/>
    <property type="match status" value="1"/>
</dbReference>
<comment type="caution">
    <text evidence="6">The sequence shown here is derived from an EMBL/GenBank/DDBJ whole genome shotgun (WGS) entry which is preliminary data.</text>
</comment>
<evidence type="ECO:0000256" key="1">
    <source>
        <dbReference type="ARBA" id="ARBA00009437"/>
    </source>
</evidence>
<dbReference type="EMBL" id="WWCM01000006">
    <property type="protein sequence ID" value="MYM39872.1"/>
    <property type="molecule type" value="Genomic_DNA"/>
</dbReference>
<evidence type="ECO:0000313" key="6">
    <source>
        <dbReference type="EMBL" id="MYM39872.1"/>
    </source>
</evidence>
<dbReference type="InterPro" id="IPR036390">
    <property type="entry name" value="WH_DNA-bd_sf"/>
</dbReference>
<reference evidence="6 7" key="1">
    <citation type="submission" date="2019-12" db="EMBL/GenBank/DDBJ databases">
        <title>Novel species isolated from a subtropical stream in China.</title>
        <authorList>
            <person name="Lu H."/>
        </authorList>
    </citation>
    <scope>NUCLEOTIDE SEQUENCE [LARGE SCALE GENOMIC DNA]</scope>
    <source>
        <strain evidence="6 7">CY13W</strain>
    </source>
</reference>
<dbReference type="InterPro" id="IPR000847">
    <property type="entry name" value="LysR_HTH_N"/>
</dbReference>
<gene>
    <name evidence="6" type="ORF">GTP27_11080</name>
</gene>
<evidence type="ECO:0000313" key="7">
    <source>
        <dbReference type="Proteomes" id="UP000478090"/>
    </source>
</evidence>
<keyword evidence="2" id="KW-0805">Transcription regulation</keyword>
<evidence type="ECO:0000256" key="4">
    <source>
        <dbReference type="ARBA" id="ARBA00023163"/>
    </source>
</evidence>
<accession>A0ABW9VQ93</accession>
<evidence type="ECO:0000256" key="3">
    <source>
        <dbReference type="ARBA" id="ARBA00023125"/>
    </source>
</evidence>
<dbReference type="Pfam" id="PF03466">
    <property type="entry name" value="LysR_substrate"/>
    <property type="match status" value="1"/>
</dbReference>
<keyword evidence="4" id="KW-0804">Transcription</keyword>
<dbReference type="Gene3D" id="3.40.190.290">
    <property type="match status" value="1"/>
</dbReference>
<evidence type="ECO:0000256" key="2">
    <source>
        <dbReference type="ARBA" id="ARBA00023015"/>
    </source>
</evidence>
<dbReference type="InterPro" id="IPR058163">
    <property type="entry name" value="LysR-type_TF_proteobact-type"/>
</dbReference>
<dbReference type="SUPFAM" id="SSF46785">
    <property type="entry name" value="Winged helix' DNA-binding domain"/>
    <property type="match status" value="1"/>
</dbReference>
<keyword evidence="7" id="KW-1185">Reference proteome</keyword>
<protein>
    <submittedName>
        <fullName evidence="6">LysR family transcriptional regulator</fullName>
    </submittedName>
</protein>
<proteinExistence type="inferred from homology"/>
<dbReference type="Pfam" id="PF00126">
    <property type="entry name" value="HTH_1"/>
    <property type="match status" value="1"/>
</dbReference>
<dbReference type="PANTHER" id="PTHR30537:SF72">
    <property type="entry name" value="LYSR FAMILY TRANSCRIPTIONAL REGULATOR"/>
    <property type="match status" value="1"/>
</dbReference>
<dbReference type="CDD" id="cd08472">
    <property type="entry name" value="PBP2_CrgA_like_3"/>
    <property type="match status" value="1"/>
</dbReference>
<organism evidence="6 7">
    <name type="scientific">Duganella qianjiadongensis</name>
    <dbReference type="NCBI Taxonomy" id="2692176"/>
    <lineage>
        <taxon>Bacteria</taxon>
        <taxon>Pseudomonadati</taxon>
        <taxon>Pseudomonadota</taxon>
        <taxon>Betaproteobacteria</taxon>
        <taxon>Burkholderiales</taxon>
        <taxon>Oxalobacteraceae</taxon>
        <taxon>Telluria group</taxon>
        <taxon>Duganella</taxon>
    </lineage>
</organism>
<dbReference type="SUPFAM" id="SSF53850">
    <property type="entry name" value="Periplasmic binding protein-like II"/>
    <property type="match status" value="1"/>
</dbReference>
<name>A0ABW9VQ93_9BURK</name>
<evidence type="ECO:0000259" key="5">
    <source>
        <dbReference type="PROSITE" id="PS50931"/>
    </source>
</evidence>
<sequence>MQTEDLRIFSWVARLGSFSRTADQLQLPRATISNAVQRLEEQLGARLLQRTTRRVQITREGSDLLERCDRLLDELDEISALFRQGDQLTGRIRADMPLGLAAQVSAHLAGFLAAHPRLQVDLFSTDRRVDLLGEGFDLVVRVGAVVDQSLVARPLPALELLNVASPAYLARYGRPAALDDLAQHWLVNYQPNPASQPSGFEYFDTGSNQTRYLAMGHKVSVNNSLAYSAACRGGLGIAQLPQSAAQADIQAGTLVELLPDYRPAPMPSHILFPHRRNIPKRVRVFADWLAEMVQTMR</sequence>
<feature type="domain" description="HTH lysR-type" evidence="5">
    <location>
        <begin position="1"/>
        <end position="58"/>
    </location>
</feature>
<dbReference type="Proteomes" id="UP000478090">
    <property type="component" value="Unassembled WGS sequence"/>
</dbReference>